<evidence type="ECO:0000256" key="6">
    <source>
        <dbReference type="SAM" id="Phobius"/>
    </source>
</evidence>
<dbReference type="InterPro" id="IPR003834">
    <property type="entry name" value="Cyt_c_assmbl_TM_dom"/>
</dbReference>
<dbReference type="PANTHER" id="PTHR31272">
    <property type="entry name" value="CYTOCHROME C-TYPE BIOGENESIS PROTEIN HI_1454-RELATED"/>
    <property type="match status" value="1"/>
</dbReference>
<accession>A1RCQ4</accession>
<feature type="transmembrane region" description="Helical" evidence="6">
    <location>
        <begin position="201"/>
        <end position="227"/>
    </location>
</feature>
<dbReference type="GO" id="GO:0004408">
    <property type="term" value="F:holocytochrome-c synthase activity"/>
    <property type="evidence" value="ECO:0007669"/>
    <property type="project" value="UniProtKB-EC"/>
</dbReference>
<evidence type="ECO:0000256" key="3">
    <source>
        <dbReference type="ARBA" id="ARBA00022692"/>
    </source>
</evidence>
<evidence type="ECO:0000259" key="7">
    <source>
        <dbReference type="Pfam" id="PF02683"/>
    </source>
</evidence>
<evidence type="ECO:0000256" key="1">
    <source>
        <dbReference type="ARBA" id="ARBA00004141"/>
    </source>
</evidence>
<name>A1RCQ4_PAEAT</name>
<dbReference type="PANTHER" id="PTHR31272:SF4">
    <property type="entry name" value="CYTOCHROME C-TYPE BIOGENESIS PROTEIN HI_1454-RELATED"/>
    <property type="match status" value="1"/>
</dbReference>
<keyword evidence="5 6" id="KW-0472">Membrane</keyword>
<dbReference type="GO" id="GO:0017004">
    <property type="term" value="P:cytochrome complex assembly"/>
    <property type="evidence" value="ECO:0007669"/>
    <property type="project" value="InterPro"/>
</dbReference>
<keyword evidence="3 6" id="KW-0812">Transmembrane</keyword>
<reference evidence="8 9" key="1">
    <citation type="journal article" date="2006" name="PLoS Genet.">
        <title>Secrets of soil survival revealed by the genome sequence of Arthrobacter aurescens TC1.</title>
        <authorList>
            <person name="Mongodin E.F."/>
            <person name="Shapir N."/>
            <person name="Daugherty S.C."/>
            <person name="DeBoy R.T."/>
            <person name="Emerson J.B."/>
            <person name="Shvartzbeyn A."/>
            <person name="Radune D."/>
            <person name="Vamathevan J."/>
            <person name="Riggs F."/>
            <person name="Grinberg V."/>
            <person name="Khouri H."/>
            <person name="Wackett L.P."/>
            <person name="Nelson K.E."/>
            <person name="Sadowsky M.J."/>
        </authorList>
    </citation>
    <scope>NUCLEOTIDE SEQUENCE [LARGE SCALE GENOMIC DNA]</scope>
    <source>
        <strain evidence="8 9">TC1</strain>
    </source>
</reference>
<comment type="similarity">
    <text evidence="2">Belongs to the DsbD family.</text>
</comment>
<geneLocation type="plasmid" evidence="8 9">
    <name>pTC1</name>
</geneLocation>
<feature type="domain" description="Cytochrome C biogenesis protein transmembrane" evidence="7">
    <location>
        <begin position="8"/>
        <end position="196"/>
    </location>
</feature>
<feature type="transmembrane region" description="Helical" evidence="6">
    <location>
        <begin position="88"/>
        <end position="106"/>
    </location>
</feature>
<keyword evidence="8" id="KW-0456">Lyase</keyword>
<sequence length="240" mass="25440">MVQSGALLIAVPLAMTAGIVSFISPCILPLVPGYLGYVSGLADPAAPDNRRRVMTGVGLFILGFAAVFTLYGAAFGAIGGWLLRWQDLLIRILGIFVIVMGLVLIGKMSLMQRTMRLPVRPKTGVTGAPLLGVVFGLGWTPCMGPTLSAVLALSTTTGGAWRGALLGFVYCLGLGIPFVLVAMGLNWVTTTLAFIRRNIRTFNLIGGGLLILVGALMLSGIWMLWIYQLQNLAGTYLTPV</sequence>
<evidence type="ECO:0000256" key="4">
    <source>
        <dbReference type="ARBA" id="ARBA00022989"/>
    </source>
</evidence>
<keyword evidence="8" id="KW-0614">Plasmid</keyword>
<dbReference type="Proteomes" id="UP000000637">
    <property type="component" value="Plasmid pTC1"/>
</dbReference>
<dbReference type="GO" id="GO:0016020">
    <property type="term" value="C:membrane"/>
    <property type="evidence" value="ECO:0007669"/>
    <property type="project" value="UniProtKB-SubCell"/>
</dbReference>
<gene>
    <name evidence="8" type="primary">ccdA</name>
    <name evidence="8" type="ordered locus">AAur_pTC10144</name>
</gene>
<organism evidence="8 9">
    <name type="scientific">Paenarthrobacter aurescens (strain TC1)</name>
    <dbReference type="NCBI Taxonomy" id="290340"/>
    <lineage>
        <taxon>Bacteria</taxon>
        <taxon>Bacillati</taxon>
        <taxon>Actinomycetota</taxon>
        <taxon>Actinomycetes</taxon>
        <taxon>Micrococcales</taxon>
        <taxon>Micrococcaceae</taxon>
        <taxon>Paenarthrobacter</taxon>
    </lineage>
</organism>
<evidence type="ECO:0000313" key="9">
    <source>
        <dbReference type="Proteomes" id="UP000000637"/>
    </source>
</evidence>
<protein>
    <submittedName>
        <fullName evidence="8">Cytochrome c biogenesis membrane protein</fullName>
        <ecNumber evidence="8">4.4.1.17</ecNumber>
    </submittedName>
</protein>
<keyword evidence="9" id="KW-1185">Reference proteome</keyword>
<dbReference type="EMBL" id="CP000475">
    <property type="protein sequence ID" value="ABM10299.1"/>
    <property type="molecule type" value="Genomic_DNA"/>
</dbReference>
<dbReference type="Pfam" id="PF02683">
    <property type="entry name" value="DsbD_TM"/>
    <property type="match status" value="1"/>
</dbReference>
<feature type="transmembrane region" description="Helical" evidence="6">
    <location>
        <begin position="56"/>
        <end position="82"/>
    </location>
</feature>
<feature type="transmembrane region" description="Helical" evidence="6">
    <location>
        <begin position="6"/>
        <end position="35"/>
    </location>
</feature>
<dbReference type="KEGG" id="aau:AAur_pTC10144"/>
<dbReference type="EC" id="4.4.1.17" evidence="8"/>
<dbReference type="InterPro" id="IPR051790">
    <property type="entry name" value="Cytochrome_c-biogenesis_DsbD"/>
</dbReference>
<dbReference type="AlphaFoldDB" id="A1RCQ4"/>
<dbReference type="HOGENOM" id="CLU_053225_2_1_11"/>
<evidence type="ECO:0000256" key="5">
    <source>
        <dbReference type="ARBA" id="ARBA00023136"/>
    </source>
</evidence>
<evidence type="ECO:0000256" key="2">
    <source>
        <dbReference type="ARBA" id="ARBA00006143"/>
    </source>
</evidence>
<comment type="subcellular location">
    <subcellularLocation>
        <location evidence="1">Membrane</location>
        <topology evidence="1">Multi-pass membrane protein</topology>
    </subcellularLocation>
</comment>
<evidence type="ECO:0000313" key="8">
    <source>
        <dbReference type="EMBL" id="ABM10299.1"/>
    </source>
</evidence>
<feature type="transmembrane region" description="Helical" evidence="6">
    <location>
        <begin position="165"/>
        <end position="189"/>
    </location>
</feature>
<proteinExistence type="inferred from homology"/>
<feature type="transmembrane region" description="Helical" evidence="6">
    <location>
        <begin position="127"/>
        <end position="153"/>
    </location>
</feature>
<keyword evidence="4 6" id="KW-1133">Transmembrane helix</keyword>